<geneLocation type="plasmid" evidence="1">
    <name>pSTOJO1</name>
</geneLocation>
<dbReference type="Pfam" id="PF04655">
    <property type="entry name" value="APH_6_hur"/>
    <property type="match status" value="1"/>
</dbReference>
<name>Q8VVI2_ECOLX</name>
<accession>Q8VVI2</accession>
<evidence type="ECO:0000313" key="1">
    <source>
        <dbReference type="EMBL" id="CAC86407.1"/>
    </source>
</evidence>
<reference evidence="1" key="2">
    <citation type="journal article" date="2002" name="Antimicrob. Agents Chemother.">
        <title>Identification of a complete dfrA14 gene cassette integrated at a secondary site in a resistance plasmid of uropathogenic Escherichia coli from Nigeria.</title>
        <authorList>
            <person name="Ojo K.K."/>
            <person name="Kehrenberg C."/>
            <person name="Schwarz S."/>
            <person name="Odelola H.A."/>
        </authorList>
    </citation>
    <scope>NUCLEOTIDE SEQUENCE</scope>
    <source>
        <strain evidence="1">OAUTHC1</strain>
        <plasmid evidence="1">pSTOJO1</plasmid>
    </source>
</reference>
<dbReference type="SUPFAM" id="SSF56112">
    <property type="entry name" value="Protein kinase-like (PK-like)"/>
    <property type="match status" value="1"/>
</dbReference>
<gene>
    <name evidence="1" type="primary">strB</name>
</gene>
<reference evidence="1" key="1">
    <citation type="submission" date="2001-07" db="EMBL/GenBank/DDBJ databases">
        <authorList>
            <person name="Schwarz S.P."/>
        </authorList>
    </citation>
    <scope>NUCLEOTIDE SEQUENCE</scope>
    <source>
        <strain evidence="1">OAUTHC1</strain>
        <plasmid evidence="1">pSTOJO1</plasmid>
    </source>
</reference>
<dbReference type="GO" id="GO:0016773">
    <property type="term" value="F:phosphotransferase activity, alcohol group as acceptor"/>
    <property type="evidence" value="ECO:0007669"/>
    <property type="project" value="InterPro"/>
</dbReference>
<keyword evidence="1" id="KW-0614">Plasmid</keyword>
<sequence length="278" mass="30598">MFMPPVFPAHWHVSQPVLIADTFSSLVWKVSLPDGTSAIVKGLKPIEDIADELRGADYLVWRNGRGAVRLLGRENNLMLLEYAGERMLSHIVAEHGDYQATEIAAELMANCMPASEDPCLLPFSRSGIALQLCFSGRANDQNAGCQTDYVHAAIIADQMMSNASELRGLHGDLHHENIMFSSRGWLVKDPVGLVGEVGFGAANMFYDPADRDDLCLDPRRIAQMADAFSRALDVDPRRLLEQAYAYGCLSAAWNADGEEEQRSLAIAAAIKQVRQTSY</sequence>
<dbReference type="InterPro" id="IPR011009">
    <property type="entry name" value="Kinase-like_dom_sf"/>
</dbReference>
<dbReference type="AlphaFoldDB" id="Q8VVI2"/>
<proteinExistence type="predicted"/>
<dbReference type="InterPro" id="IPR006748">
    <property type="entry name" value="NH2Glyco/OHUrea_AB-resist_kin"/>
</dbReference>
<organism evidence="1">
    <name type="scientific">Escherichia coli</name>
    <dbReference type="NCBI Taxonomy" id="562"/>
    <lineage>
        <taxon>Bacteria</taxon>
        <taxon>Pseudomonadati</taxon>
        <taxon>Pseudomonadota</taxon>
        <taxon>Gammaproteobacteria</taxon>
        <taxon>Enterobacterales</taxon>
        <taxon>Enterobacteriaceae</taxon>
        <taxon>Escherichia</taxon>
    </lineage>
</organism>
<dbReference type="NCBIfam" id="NF012171">
    <property type="entry name" value="APH_6"/>
    <property type="match status" value="1"/>
</dbReference>
<dbReference type="GO" id="GO:0019748">
    <property type="term" value="P:secondary metabolic process"/>
    <property type="evidence" value="ECO:0007669"/>
    <property type="project" value="InterPro"/>
</dbReference>
<dbReference type="EMBL" id="AJ313522">
    <property type="protein sequence ID" value="CAC86407.1"/>
    <property type="molecule type" value="Genomic_DNA"/>
</dbReference>
<protein>
    <submittedName>
        <fullName evidence="1">Streptomycin resistance protein B</fullName>
    </submittedName>
</protein>